<evidence type="ECO:0000313" key="3">
    <source>
        <dbReference type="EMBL" id="PZR18684.1"/>
    </source>
</evidence>
<keyword evidence="2" id="KW-0732">Signal</keyword>
<name>A0A2W5VSZ5_9BACT</name>
<feature type="coiled-coil region" evidence="1">
    <location>
        <begin position="123"/>
        <end position="150"/>
    </location>
</feature>
<evidence type="ECO:0000256" key="2">
    <source>
        <dbReference type="SAM" id="SignalP"/>
    </source>
</evidence>
<dbReference type="AlphaFoldDB" id="A0A2W5VSZ5"/>
<gene>
    <name evidence="3" type="ORF">DI536_02035</name>
</gene>
<feature type="signal peptide" evidence="2">
    <location>
        <begin position="1"/>
        <end position="18"/>
    </location>
</feature>
<reference evidence="3 4" key="1">
    <citation type="submission" date="2017-08" db="EMBL/GenBank/DDBJ databases">
        <title>Infants hospitalized years apart are colonized by the same room-sourced microbial strains.</title>
        <authorList>
            <person name="Brooks B."/>
            <person name="Olm M.R."/>
            <person name="Firek B.A."/>
            <person name="Baker R."/>
            <person name="Thomas B.C."/>
            <person name="Morowitz M.J."/>
            <person name="Banfield J.F."/>
        </authorList>
    </citation>
    <scope>NUCLEOTIDE SEQUENCE [LARGE SCALE GENOMIC DNA]</scope>
    <source>
        <strain evidence="3">S2_003_000_R2_14</strain>
    </source>
</reference>
<accession>A0A2W5VSZ5</accession>
<evidence type="ECO:0000313" key="4">
    <source>
        <dbReference type="Proteomes" id="UP000249061"/>
    </source>
</evidence>
<keyword evidence="1" id="KW-0175">Coiled coil</keyword>
<evidence type="ECO:0000256" key="1">
    <source>
        <dbReference type="SAM" id="Coils"/>
    </source>
</evidence>
<organism evidence="3 4">
    <name type="scientific">Archangium gephyra</name>
    <dbReference type="NCBI Taxonomy" id="48"/>
    <lineage>
        <taxon>Bacteria</taxon>
        <taxon>Pseudomonadati</taxon>
        <taxon>Myxococcota</taxon>
        <taxon>Myxococcia</taxon>
        <taxon>Myxococcales</taxon>
        <taxon>Cystobacterineae</taxon>
        <taxon>Archangiaceae</taxon>
        <taxon>Archangium</taxon>
    </lineage>
</organism>
<proteinExistence type="predicted"/>
<feature type="chain" id="PRO_5016083192" description="PEGA domain-containing protein" evidence="2">
    <location>
        <begin position="19"/>
        <end position="222"/>
    </location>
</feature>
<protein>
    <recommendedName>
        <fullName evidence="5">PEGA domain-containing protein</fullName>
    </recommendedName>
</protein>
<dbReference type="EMBL" id="QFQP01000001">
    <property type="protein sequence ID" value="PZR18684.1"/>
    <property type="molecule type" value="Genomic_DNA"/>
</dbReference>
<comment type="caution">
    <text evidence="3">The sequence shown here is derived from an EMBL/GenBank/DDBJ whole genome shotgun (WGS) entry which is preliminary data.</text>
</comment>
<dbReference type="Proteomes" id="UP000249061">
    <property type="component" value="Unassembled WGS sequence"/>
</dbReference>
<sequence>MFRISLAVVLLTSTVGLAQPAAITVQCGDCGAFQGLQLNLDGTQVGGVAQAPRIIDIEPGDHELKVIKWVSPFKTDVLFEGVLNFPKGTELRAKASKAKWEIYGRGSYTPAAPVVTGPSQQQVDAARGWLDEANESLEDLQERVEDGDDECVGKLSGRLGSLEDALRDAKQNTERAWVDAALNKALDAQKVLSGKCEKKSVKKWGKGLDRVVAKLQNAQRAL</sequence>
<evidence type="ECO:0008006" key="5">
    <source>
        <dbReference type="Google" id="ProtNLM"/>
    </source>
</evidence>